<gene>
    <name evidence="2" type="ORF">C8Q69DRAFT_499863</name>
</gene>
<name>A0A443HQT4_BYSSP</name>
<evidence type="ECO:0000256" key="1">
    <source>
        <dbReference type="SAM" id="MobiDB-lite"/>
    </source>
</evidence>
<evidence type="ECO:0000313" key="2">
    <source>
        <dbReference type="EMBL" id="RWQ94175.1"/>
    </source>
</evidence>
<reference evidence="2 3" key="1">
    <citation type="journal article" date="2018" name="Front. Microbiol.">
        <title>Genomic and genetic insights into a cosmopolitan fungus, Paecilomyces variotii (Eurotiales).</title>
        <authorList>
            <person name="Urquhart A.S."/>
            <person name="Mondo S.J."/>
            <person name="Makela M.R."/>
            <person name="Hane J.K."/>
            <person name="Wiebenga A."/>
            <person name="He G."/>
            <person name="Mihaltcheva S."/>
            <person name="Pangilinan J."/>
            <person name="Lipzen A."/>
            <person name="Barry K."/>
            <person name="de Vries R.P."/>
            <person name="Grigoriev I.V."/>
            <person name="Idnurm A."/>
        </authorList>
    </citation>
    <scope>NUCLEOTIDE SEQUENCE [LARGE SCALE GENOMIC DNA]</scope>
    <source>
        <strain evidence="2 3">CBS 101075</strain>
    </source>
</reference>
<dbReference type="AlphaFoldDB" id="A0A443HQT4"/>
<feature type="compositionally biased region" description="Basic and acidic residues" evidence="1">
    <location>
        <begin position="213"/>
        <end position="223"/>
    </location>
</feature>
<organism evidence="2 3">
    <name type="scientific">Byssochlamys spectabilis</name>
    <name type="common">Paecilomyces variotii</name>
    <dbReference type="NCBI Taxonomy" id="264951"/>
    <lineage>
        <taxon>Eukaryota</taxon>
        <taxon>Fungi</taxon>
        <taxon>Dikarya</taxon>
        <taxon>Ascomycota</taxon>
        <taxon>Pezizomycotina</taxon>
        <taxon>Eurotiomycetes</taxon>
        <taxon>Eurotiomycetidae</taxon>
        <taxon>Eurotiales</taxon>
        <taxon>Thermoascaceae</taxon>
        <taxon>Paecilomyces</taxon>
    </lineage>
</organism>
<comment type="caution">
    <text evidence="2">The sequence shown here is derived from an EMBL/GenBank/DDBJ whole genome shotgun (WGS) entry which is preliminary data.</text>
</comment>
<proteinExistence type="predicted"/>
<protein>
    <submittedName>
        <fullName evidence="2">Uncharacterized protein</fullName>
    </submittedName>
</protein>
<dbReference type="RefSeq" id="XP_028483820.1">
    <property type="nucleotide sequence ID" value="XM_028632332.1"/>
</dbReference>
<keyword evidence="3" id="KW-1185">Reference proteome</keyword>
<dbReference type="VEuPathDB" id="FungiDB:C8Q69DRAFT_499863"/>
<feature type="compositionally biased region" description="Basic and acidic residues" evidence="1">
    <location>
        <begin position="145"/>
        <end position="155"/>
    </location>
</feature>
<feature type="compositionally biased region" description="Basic and acidic residues" evidence="1">
    <location>
        <begin position="187"/>
        <end position="203"/>
    </location>
</feature>
<dbReference type="GeneID" id="39601609"/>
<feature type="compositionally biased region" description="Low complexity" evidence="1">
    <location>
        <begin position="156"/>
        <end position="176"/>
    </location>
</feature>
<evidence type="ECO:0000313" key="3">
    <source>
        <dbReference type="Proteomes" id="UP000283841"/>
    </source>
</evidence>
<feature type="region of interest" description="Disordered" evidence="1">
    <location>
        <begin position="61"/>
        <end position="223"/>
    </location>
</feature>
<accession>A0A443HQT4</accession>
<sequence>MSSTTKMDMRMDVNFLIQDPNDTGSPIPTSIDFTKEDFNAAVQLHNYWNDAWAQDLAIRETNPDTNTDDTMSEVVESHSEVTAMDDDIPSLSYSVGSHVESPSPAEKVDGEKSTPKKTQAQKKATAKPKSKGNASQKSKASNKSTKAESKSKTEKASSAASKGKAATNSKASNANKKQAKPKSVTKPKSDKSKVTKKGKDEKIAISPRIKLILKPESESERST</sequence>
<dbReference type="EMBL" id="RCNU01000008">
    <property type="protein sequence ID" value="RWQ94175.1"/>
    <property type="molecule type" value="Genomic_DNA"/>
</dbReference>
<feature type="compositionally biased region" description="Low complexity" evidence="1">
    <location>
        <begin position="131"/>
        <end position="144"/>
    </location>
</feature>
<dbReference type="Proteomes" id="UP000283841">
    <property type="component" value="Unassembled WGS sequence"/>
</dbReference>